<evidence type="ECO:0000313" key="2">
    <source>
        <dbReference type="Proteomes" id="UP000308092"/>
    </source>
</evidence>
<sequence>MPVFNYPDAPECDISDRCGTRISEGASGILIFNSSN</sequence>
<evidence type="ECO:0000313" key="1">
    <source>
        <dbReference type="EMBL" id="THC87837.1"/>
    </source>
</evidence>
<reference evidence="1 2" key="1">
    <citation type="submission" date="2019-03" db="EMBL/GenBank/DDBJ databases">
        <title>The genome sequence of a newly discovered highly antifungal drug resistant Aspergillus species, Aspergillus tanneri NIH 1004.</title>
        <authorList>
            <person name="Mounaud S."/>
            <person name="Singh I."/>
            <person name="Joardar V."/>
            <person name="Pakala S."/>
            <person name="Pakala S."/>
            <person name="Venepally P."/>
            <person name="Hoover J."/>
            <person name="Nierman W."/>
            <person name="Chung J."/>
            <person name="Losada L."/>
        </authorList>
    </citation>
    <scope>NUCLEOTIDE SEQUENCE [LARGE SCALE GENOMIC DNA]</scope>
    <source>
        <strain evidence="1 2">NIH1004</strain>
    </source>
</reference>
<dbReference type="VEuPathDB" id="FungiDB:EYZ11_012717"/>
<dbReference type="EMBL" id="SOSA01001024">
    <property type="protein sequence ID" value="THC87837.1"/>
    <property type="molecule type" value="Genomic_DNA"/>
</dbReference>
<gene>
    <name evidence="1" type="ORF">EYZ11_012717</name>
</gene>
<accession>A0A4S3J1N1</accession>
<dbReference type="AlphaFoldDB" id="A0A4S3J1N1"/>
<keyword evidence="2" id="KW-1185">Reference proteome</keyword>
<name>A0A4S3J1N1_9EURO</name>
<organism evidence="1 2">
    <name type="scientific">Aspergillus tanneri</name>
    <dbReference type="NCBI Taxonomy" id="1220188"/>
    <lineage>
        <taxon>Eukaryota</taxon>
        <taxon>Fungi</taxon>
        <taxon>Dikarya</taxon>
        <taxon>Ascomycota</taxon>
        <taxon>Pezizomycotina</taxon>
        <taxon>Eurotiomycetes</taxon>
        <taxon>Eurotiomycetidae</taxon>
        <taxon>Eurotiales</taxon>
        <taxon>Aspergillaceae</taxon>
        <taxon>Aspergillus</taxon>
        <taxon>Aspergillus subgen. Circumdati</taxon>
    </lineage>
</organism>
<proteinExistence type="predicted"/>
<comment type="caution">
    <text evidence="1">The sequence shown here is derived from an EMBL/GenBank/DDBJ whole genome shotgun (WGS) entry which is preliminary data.</text>
</comment>
<protein>
    <submittedName>
        <fullName evidence="1">Uncharacterized protein</fullName>
    </submittedName>
</protein>
<dbReference type="Proteomes" id="UP000308092">
    <property type="component" value="Unassembled WGS sequence"/>
</dbReference>